<evidence type="ECO:0000313" key="3">
    <source>
        <dbReference type="Proteomes" id="UP000264006"/>
    </source>
</evidence>
<dbReference type="AlphaFoldDB" id="A0A346Y4S1"/>
<dbReference type="EMBL" id="CP031165">
    <property type="protein sequence ID" value="AXV09468.1"/>
    <property type="molecule type" value="Genomic_DNA"/>
</dbReference>
<keyword evidence="3" id="KW-1185">Reference proteome</keyword>
<protein>
    <recommendedName>
        <fullName evidence="1">DNA primase/polymerase bifunctional N-terminal domain-containing protein</fullName>
    </recommendedName>
</protein>
<dbReference type="CDD" id="cd04859">
    <property type="entry name" value="Prim_Pol"/>
    <property type="match status" value="1"/>
</dbReference>
<gene>
    <name evidence="2" type="ORF">DVS28_a4810</name>
</gene>
<dbReference type="SMART" id="SM00943">
    <property type="entry name" value="Prim-Pol"/>
    <property type="match status" value="1"/>
</dbReference>
<evidence type="ECO:0000259" key="1">
    <source>
        <dbReference type="SMART" id="SM00943"/>
    </source>
</evidence>
<dbReference type="Proteomes" id="UP000264006">
    <property type="component" value="Chromosome"/>
</dbReference>
<reference evidence="2 3" key="1">
    <citation type="submission" date="2018-09" db="EMBL/GenBank/DDBJ databases">
        <title>Complete genome sequence of Euzebya sp. DY32-46 isolated from seawater of Pacific Ocean.</title>
        <authorList>
            <person name="Xu L."/>
            <person name="Wu Y.-H."/>
            <person name="Xu X.-W."/>
        </authorList>
    </citation>
    <scope>NUCLEOTIDE SEQUENCE [LARGE SCALE GENOMIC DNA]</scope>
    <source>
        <strain evidence="2 3">DY32-46</strain>
    </source>
</reference>
<dbReference type="Pfam" id="PF09250">
    <property type="entry name" value="Prim-Pol"/>
    <property type="match status" value="1"/>
</dbReference>
<proteinExistence type="predicted"/>
<dbReference type="InterPro" id="IPR015330">
    <property type="entry name" value="DNA_primase/pol_bifunc_N"/>
</dbReference>
<dbReference type="OrthoDB" id="3218228at2"/>
<dbReference type="KEGG" id="euz:DVS28_a4810"/>
<evidence type="ECO:0000313" key="2">
    <source>
        <dbReference type="EMBL" id="AXV09468.1"/>
    </source>
</evidence>
<name>A0A346Y4S1_9ACTN</name>
<organism evidence="2 3">
    <name type="scientific">Euzebya pacifica</name>
    <dbReference type="NCBI Taxonomy" id="1608957"/>
    <lineage>
        <taxon>Bacteria</taxon>
        <taxon>Bacillati</taxon>
        <taxon>Actinomycetota</taxon>
        <taxon>Nitriliruptoria</taxon>
        <taxon>Euzebyales</taxon>
    </lineage>
</organism>
<dbReference type="RefSeq" id="WP_114593646.1">
    <property type="nucleotide sequence ID" value="NZ_CP031165.1"/>
</dbReference>
<accession>A0A346Y4S1</accession>
<dbReference type="SUPFAM" id="SSF56747">
    <property type="entry name" value="Prim-pol domain"/>
    <property type="match status" value="1"/>
</dbReference>
<sequence length="275" mass="29656">MIRLAAAALDLADRGFAVFPCRPGTNKPAVAGWPDRATTDQATVERWWRRWPDANIGHCTGRTGVVVIDLDRDGDKDGVASWRDLQRRHGPVPDTLAVVSPREQGGVHLYFTAPPFYVKSTGSVLGPGVDVRGSRGQAVLPPSRRPEGLYRWANPGTPIARMPRWLVALLRPPPPPAPVQAVRRRAGTHAERYAVAALEGRAQDLAATTAGRHSALLAAARYLGGFVTDGHLTADDVIQTLEAAVLSTGYGNKVRASEIRRTITDGLAYARQDVA</sequence>
<feature type="domain" description="DNA primase/polymerase bifunctional N-terminal" evidence="1">
    <location>
        <begin position="8"/>
        <end position="166"/>
    </location>
</feature>